<dbReference type="Gene3D" id="2.70.98.30">
    <property type="entry name" value="Golgi alpha-mannosidase II, domain 4"/>
    <property type="match status" value="1"/>
</dbReference>
<keyword evidence="5" id="KW-0862">Zinc</keyword>
<organism evidence="10 11">
    <name type="scientific">Coemansia asiatica</name>
    <dbReference type="NCBI Taxonomy" id="1052880"/>
    <lineage>
        <taxon>Eukaryota</taxon>
        <taxon>Fungi</taxon>
        <taxon>Fungi incertae sedis</taxon>
        <taxon>Zoopagomycota</taxon>
        <taxon>Kickxellomycotina</taxon>
        <taxon>Kickxellomycetes</taxon>
        <taxon>Kickxellales</taxon>
        <taxon>Kickxellaceae</taxon>
        <taxon>Coemansia</taxon>
    </lineage>
</organism>
<dbReference type="GO" id="GO:0046872">
    <property type="term" value="F:metal ion binding"/>
    <property type="evidence" value="ECO:0007669"/>
    <property type="project" value="UniProtKB-KW"/>
</dbReference>
<feature type="compositionally biased region" description="Low complexity" evidence="7">
    <location>
        <begin position="782"/>
        <end position="793"/>
    </location>
</feature>
<keyword evidence="11" id="KW-1185">Reference proteome</keyword>
<dbReference type="PANTHER" id="PTHR11607:SF3">
    <property type="entry name" value="LYSOSOMAL ALPHA-MANNOSIDASE"/>
    <property type="match status" value="1"/>
</dbReference>
<evidence type="ECO:0000256" key="7">
    <source>
        <dbReference type="SAM" id="MobiDB-lite"/>
    </source>
</evidence>
<keyword evidence="4 10" id="KW-0378">Hydrolase</keyword>
<dbReference type="InterPro" id="IPR000602">
    <property type="entry name" value="Glyco_hydro_38_N"/>
</dbReference>
<dbReference type="AlphaFoldDB" id="A0A9W7XR60"/>
<dbReference type="Proteomes" id="UP001145021">
    <property type="component" value="Unassembled WGS sequence"/>
</dbReference>
<dbReference type="SMART" id="SM00872">
    <property type="entry name" value="Alpha-mann_mid"/>
    <property type="match status" value="1"/>
</dbReference>
<keyword evidence="8" id="KW-0472">Membrane</keyword>
<dbReference type="Gene3D" id="1.20.1270.50">
    <property type="entry name" value="Glycoside hydrolase family 38, central domain"/>
    <property type="match status" value="1"/>
</dbReference>
<dbReference type="EMBL" id="JANBOH010000013">
    <property type="protein sequence ID" value="KAJ1648039.1"/>
    <property type="molecule type" value="Genomic_DNA"/>
</dbReference>
<dbReference type="InterPro" id="IPR011330">
    <property type="entry name" value="Glyco_hydro/deAcase_b/a-brl"/>
</dbReference>
<feature type="transmembrane region" description="Helical" evidence="8">
    <location>
        <begin position="712"/>
        <end position="736"/>
    </location>
</feature>
<dbReference type="GO" id="GO:0006013">
    <property type="term" value="P:mannose metabolic process"/>
    <property type="evidence" value="ECO:0007669"/>
    <property type="project" value="InterPro"/>
</dbReference>
<feature type="transmembrane region" description="Helical" evidence="8">
    <location>
        <begin position="884"/>
        <end position="903"/>
    </location>
</feature>
<evidence type="ECO:0000256" key="8">
    <source>
        <dbReference type="SAM" id="Phobius"/>
    </source>
</evidence>
<dbReference type="SUPFAM" id="SSF88688">
    <property type="entry name" value="Families 57/38 glycoside transferase middle domain"/>
    <property type="match status" value="1"/>
</dbReference>
<accession>A0A9W7XR60</accession>
<feature type="transmembrane region" description="Helical" evidence="8">
    <location>
        <begin position="857"/>
        <end position="877"/>
    </location>
</feature>
<keyword evidence="8" id="KW-1133">Transmembrane helix</keyword>
<dbReference type="EC" id="3.2.1.114" evidence="10"/>
<evidence type="ECO:0000256" key="5">
    <source>
        <dbReference type="ARBA" id="ARBA00022833"/>
    </source>
</evidence>
<evidence type="ECO:0000256" key="3">
    <source>
        <dbReference type="ARBA" id="ARBA00022723"/>
    </source>
</evidence>
<dbReference type="Pfam" id="PF09261">
    <property type="entry name" value="Alpha-mann_mid"/>
    <property type="match status" value="1"/>
</dbReference>
<keyword evidence="3" id="KW-0479">Metal-binding</keyword>
<dbReference type="InterPro" id="IPR015341">
    <property type="entry name" value="Glyco_hydro_38_cen"/>
</dbReference>
<dbReference type="InterPro" id="IPR027291">
    <property type="entry name" value="Glyco_hydro_38_N_sf"/>
</dbReference>
<feature type="transmembrane region" description="Helical" evidence="8">
    <location>
        <begin position="818"/>
        <end position="837"/>
    </location>
</feature>
<evidence type="ECO:0000313" key="10">
    <source>
        <dbReference type="EMBL" id="KAJ1648039.1"/>
    </source>
</evidence>
<feature type="domain" description="Glycoside hydrolase family 38 central" evidence="9">
    <location>
        <begin position="377"/>
        <end position="465"/>
    </location>
</feature>
<evidence type="ECO:0000256" key="1">
    <source>
        <dbReference type="ARBA" id="ARBA00001947"/>
    </source>
</evidence>
<sequence length="1265" mass="140571">MLVPRRYLRSGAVLLSLAGLTLLFYSNSAVLPVGKPAWAPWFGEPGPPTSRDTGVHPRLPDTLTLHLVPHSHSDIGWNLSFEGYYHSVVRDVLRRVTAELWKDTRRKFTWGDLAFLDLWMASEGTESSGLKENDGKEITWGHVLRTLVQRGQMDIVGGTYVSPDEGLTTWWAHNTIVDTGHRTLHEILGTNTSVSWQIDNFGHFNTMPYLLANSGYSSLVLGRMAYRDLYDFSSKSSLQFRWRMPDKPGSLLTHFLSTHYAFPSRLLDFDHADQCNVDQLLGVLRKYALTQVRQYPAHGHILVMMGDDFRYTDAKRAFQCMDRLIAGNSLAGINIKYSTPTEYLSTISNLQPEFSVANDLTTFEGDFYPYQDKPFEQYWSGILASRPALKGLIRSSEQTVQHTEALVAVAKLAAASSNLSIQHDQWNILESHLEYCRKQVSIGYHHDAITGTCSDSARFDYVQRLKAARRVALRISQYALDLASSDKLANAVDSASAMNKRLRKDRISVKSSSVSLGYNTADNPALHMNIGGGSQEEHEGYLDIPSHVCSDDFCPGLLVTVTNAASLVPQNQIVRLVLSTLNATISDASKMESVTDIQIDRRMDGRFLVSFLAKDVPALGFKSYTISRDNTRGAPGLNQQFQSSVTDSSASSLANLSKNNLQVDLAVSGYRVRLSIRDTATGQTRVVWHTLKQYFANPQMQSSGAYIMHSFMLMYSIVIYIFGGSLCFGIILAFAVHRSKYLENIVPSAKHIRVPYIFSREAVATKMEIQAETETGGDRLSVDSSDSGDSLGSIEQQRVDTEYKPQSLKGTVGCEPNATIYHVLAGLLVGCLFIYFIEQKVDINRLDGWTIGQGHVFWLLVLPTSITAYVIAGAMRWTSRQTTLFICSLAAGIVLTIFGMPSWQSRPLALSSSAGTELARKHGWLAKNLLKFEVEHGSLCDTARIWIDHQTEVTYSLCADKPSYVQVTTMLSADVNREVVAQFEIEQPFAATVLSERLFGCQFDIFNGVDVVRRQYNWWTPIPGNYYPAISHVSLLTNPRGDRHRSGFFTLHSRQAMGATCIKHNTIETMLHRSMSGNDFRGLVDPMVDNVPATITQFLDLGFGRDEQNMGLLDNLLINTPPLVFALPMNRTKSLSFFTGISPDAKLSDKALSLVGLQVSDTDLLNINNISVDNNGTATKLFIRILALPNTPSGSKLVSIPAAEFISTSRSPSKKLKSQVFAVEGGDWSIAPASTRKRSLQEVNDLEIPEGQQRLYRIDMQGGLS</sequence>
<keyword evidence="6 10" id="KW-0326">Glycosidase</keyword>
<dbReference type="Pfam" id="PF01074">
    <property type="entry name" value="Glyco_hydro_38N"/>
    <property type="match status" value="1"/>
</dbReference>
<evidence type="ECO:0000256" key="4">
    <source>
        <dbReference type="ARBA" id="ARBA00022801"/>
    </source>
</evidence>
<comment type="similarity">
    <text evidence="2">Belongs to the glycosyl hydrolase 38 family.</text>
</comment>
<proteinExistence type="inferred from homology"/>
<keyword evidence="8" id="KW-0812">Transmembrane</keyword>
<dbReference type="InterPro" id="IPR037094">
    <property type="entry name" value="Glyco_hydro_38_cen_sf"/>
</dbReference>
<evidence type="ECO:0000259" key="9">
    <source>
        <dbReference type="SMART" id="SM00872"/>
    </source>
</evidence>
<dbReference type="GO" id="GO:0004572">
    <property type="term" value="F:mannosyl-oligosaccharide 1,3-1,6-alpha-mannosidase activity"/>
    <property type="evidence" value="ECO:0007669"/>
    <property type="project" value="UniProtKB-EC"/>
</dbReference>
<protein>
    <submittedName>
        <fullName evidence="10">Mannosyl-oligosaccharide 1,3-1,6-alpha-mannosidase activity protein</fullName>
        <ecNumber evidence="10">3.2.1.114</ecNumber>
    </submittedName>
</protein>
<reference evidence="10" key="1">
    <citation type="submission" date="2022-07" db="EMBL/GenBank/DDBJ databases">
        <title>Phylogenomic reconstructions and comparative analyses of Kickxellomycotina fungi.</title>
        <authorList>
            <person name="Reynolds N.K."/>
            <person name="Stajich J.E."/>
            <person name="Barry K."/>
            <person name="Grigoriev I.V."/>
            <person name="Crous P."/>
            <person name="Smith M.E."/>
        </authorList>
    </citation>
    <scope>NUCLEOTIDE SEQUENCE</scope>
    <source>
        <strain evidence="10">NBRC 105413</strain>
    </source>
</reference>
<comment type="caution">
    <text evidence="10">The sequence shown here is derived from an EMBL/GenBank/DDBJ whole genome shotgun (WGS) entry which is preliminary data.</text>
</comment>
<name>A0A9W7XR60_9FUNG</name>
<dbReference type="PANTHER" id="PTHR11607">
    <property type="entry name" value="ALPHA-MANNOSIDASE"/>
    <property type="match status" value="1"/>
</dbReference>
<dbReference type="InterPro" id="IPR050843">
    <property type="entry name" value="Glycosyl_Hydrlase_38"/>
</dbReference>
<evidence type="ECO:0000256" key="6">
    <source>
        <dbReference type="ARBA" id="ARBA00023295"/>
    </source>
</evidence>
<dbReference type="Gene3D" id="3.20.110.10">
    <property type="entry name" value="Glycoside hydrolase 38, N terminal domain"/>
    <property type="match status" value="1"/>
</dbReference>
<dbReference type="SUPFAM" id="SSF88713">
    <property type="entry name" value="Glycoside hydrolase/deacetylase"/>
    <property type="match status" value="1"/>
</dbReference>
<dbReference type="SUPFAM" id="SSF74650">
    <property type="entry name" value="Galactose mutarotase-like"/>
    <property type="match status" value="2"/>
</dbReference>
<gene>
    <name evidence="10" type="primary">aman-3</name>
    <name evidence="10" type="ORF">LPJ64_000656</name>
</gene>
<dbReference type="InterPro" id="IPR011013">
    <property type="entry name" value="Gal_mutarotase_sf_dom"/>
</dbReference>
<comment type="cofactor">
    <cofactor evidence="1">
        <name>Zn(2+)</name>
        <dbReference type="ChEBI" id="CHEBI:29105"/>
    </cofactor>
</comment>
<evidence type="ECO:0000313" key="11">
    <source>
        <dbReference type="Proteomes" id="UP001145021"/>
    </source>
</evidence>
<feature type="region of interest" description="Disordered" evidence="7">
    <location>
        <begin position="774"/>
        <end position="793"/>
    </location>
</feature>
<dbReference type="InterPro" id="IPR028995">
    <property type="entry name" value="Glyco_hydro_57/38_cen_sf"/>
</dbReference>
<dbReference type="GO" id="GO:0030246">
    <property type="term" value="F:carbohydrate binding"/>
    <property type="evidence" value="ECO:0007669"/>
    <property type="project" value="InterPro"/>
</dbReference>
<evidence type="ECO:0000256" key="2">
    <source>
        <dbReference type="ARBA" id="ARBA00009792"/>
    </source>
</evidence>